<dbReference type="AlphaFoldDB" id="A0A2T4PT30"/>
<accession>A0A2T4PT30</accession>
<evidence type="ECO:0000313" key="1">
    <source>
        <dbReference type="EMBL" id="PTI29526.1"/>
    </source>
</evidence>
<dbReference type="Proteomes" id="UP000241209">
    <property type="component" value="Unassembled WGS sequence"/>
</dbReference>
<organism evidence="1 2">
    <name type="scientific">Mammaliicoccus vitulinus</name>
    <dbReference type="NCBI Taxonomy" id="71237"/>
    <lineage>
        <taxon>Bacteria</taxon>
        <taxon>Bacillati</taxon>
        <taxon>Bacillota</taxon>
        <taxon>Bacilli</taxon>
        <taxon>Bacillales</taxon>
        <taxon>Staphylococcaceae</taxon>
        <taxon>Mammaliicoccus</taxon>
    </lineage>
</organism>
<evidence type="ECO:0000313" key="2">
    <source>
        <dbReference type="Proteomes" id="UP000241209"/>
    </source>
</evidence>
<name>A0A2T4PT30_9STAP</name>
<protein>
    <submittedName>
        <fullName evidence="1">Uncharacterized protein</fullName>
    </submittedName>
</protein>
<proteinExistence type="predicted"/>
<dbReference type="EMBL" id="PZFK01000013">
    <property type="protein sequence ID" value="PTI29526.1"/>
    <property type="molecule type" value="Genomic_DNA"/>
</dbReference>
<sequence>MVRACSLSRILFPRASALCKIKVIFYNDKIRRIRVMSWINSVLNSRNGRCLGLTSDLTHDLDNVLD</sequence>
<comment type="caution">
    <text evidence="1">The sequence shown here is derived from an EMBL/GenBank/DDBJ whole genome shotgun (WGS) entry which is preliminary data.</text>
</comment>
<gene>
    <name evidence="1" type="ORF">BU072_07625</name>
</gene>
<reference evidence="1 2" key="1">
    <citation type="journal article" date="2016" name="Front. Microbiol.">
        <title>Comprehensive Phylogenetic Analysis of Bovine Non-aureus Staphylococci Species Based on Whole-Genome Sequencing.</title>
        <authorList>
            <person name="Naushad S."/>
            <person name="Barkema H.W."/>
            <person name="Luby C."/>
            <person name="Condas L.A."/>
            <person name="Nobrega D.B."/>
            <person name="Carson D.A."/>
            <person name="De Buck J."/>
        </authorList>
    </citation>
    <scope>NUCLEOTIDE SEQUENCE [LARGE SCALE GENOMIC DNA]</scope>
    <source>
        <strain evidence="1 2">SNUC 2204</strain>
    </source>
</reference>